<dbReference type="EMBL" id="VCEI01000011">
    <property type="protein sequence ID" value="TLU95897.1"/>
    <property type="molecule type" value="Genomic_DNA"/>
</dbReference>
<evidence type="ECO:0000313" key="1">
    <source>
        <dbReference type="EMBL" id="TLU95897.1"/>
    </source>
</evidence>
<dbReference type="Proteomes" id="UP000309788">
    <property type="component" value="Unassembled WGS sequence"/>
</dbReference>
<sequence>MLGFSLYDNEHGMKKLLSAITLALYFCMIKSHAQVSGNNDYNAGSRSRANNQYNSQQILTYAATNPLDRPLVLNEEEIVITVNGLFNVVPENFVATFHIVQTSETAETADQLLHERIKKFRQKFLEAGGDARDFHVDMISFVPKYEVEAENKLFSKTYNEIPAGFELQKNISIHYRHSAALDELITAAASAEIYDLVKVDCSVQQTRNLIDSLRRQCLREITIRSRSFEITGLKMDTLKKTVSENLNTIYPQTRYFTYQAFSRPSRSFERKKASAPAYNEIVKTTSSYYSQLDYDRYDLIINPLVLEPVIQFSCSMAVKYFLHAETKPANHYYLLTPAGELKKFNLK</sequence>
<dbReference type="InterPro" id="IPR007497">
    <property type="entry name" value="SIMPL/DUF541"/>
</dbReference>
<organism evidence="1 2">
    <name type="scientific">Dyadobacter sediminis</name>
    <dbReference type="NCBI Taxonomy" id="1493691"/>
    <lineage>
        <taxon>Bacteria</taxon>
        <taxon>Pseudomonadati</taxon>
        <taxon>Bacteroidota</taxon>
        <taxon>Cytophagia</taxon>
        <taxon>Cytophagales</taxon>
        <taxon>Spirosomataceae</taxon>
        <taxon>Dyadobacter</taxon>
    </lineage>
</organism>
<reference evidence="1 2" key="1">
    <citation type="submission" date="2019-05" db="EMBL/GenBank/DDBJ databases">
        <authorList>
            <person name="Qu J.-H."/>
        </authorList>
    </citation>
    <scope>NUCLEOTIDE SEQUENCE [LARGE SCALE GENOMIC DNA]</scope>
    <source>
        <strain evidence="1 2">Z12</strain>
    </source>
</reference>
<dbReference type="AlphaFoldDB" id="A0A5R9KI48"/>
<dbReference type="Gene3D" id="3.30.110.170">
    <property type="entry name" value="Protein of unknown function (DUF541), domain 1"/>
    <property type="match status" value="1"/>
</dbReference>
<gene>
    <name evidence="1" type="ORF">FEM55_01725</name>
</gene>
<dbReference type="RefSeq" id="WP_138279591.1">
    <property type="nucleotide sequence ID" value="NZ_BMGE01000001.1"/>
</dbReference>
<dbReference type="Pfam" id="PF04402">
    <property type="entry name" value="SIMPL"/>
    <property type="match status" value="1"/>
</dbReference>
<name>A0A5R9KI48_9BACT</name>
<protein>
    <submittedName>
        <fullName evidence="1">DUF541 domain-containing protein</fullName>
    </submittedName>
</protein>
<comment type="caution">
    <text evidence="1">The sequence shown here is derived from an EMBL/GenBank/DDBJ whole genome shotgun (WGS) entry which is preliminary data.</text>
</comment>
<evidence type="ECO:0000313" key="2">
    <source>
        <dbReference type="Proteomes" id="UP000309788"/>
    </source>
</evidence>
<keyword evidence="2" id="KW-1185">Reference proteome</keyword>
<dbReference type="Gene3D" id="3.30.70.2970">
    <property type="entry name" value="Protein of unknown function (DUF541), domain 2"/>
    <property type="match status" value="1"/>
</dbReference>
<dbReference type="OrthoDB" id="1228710at2"/>
<proteinExistence type="predicted"/>
<accession>A0A5R9KI48</accession>